<dbReference type="PANTHER" id="PTHR43384:SF13">
    <property type="entry name" value="SLR0110 PROTEIN"/>
    <property type="match status" value="1"/>
</dbReference>
<evidence type="ECO:0000259" key="1">
    <source>
        <dbReference type="Pfam" id="PF13614"/>
    </source>
</evidence>
<reference evidence="2" key="1">
    <citation type="submission" date="2018-06" db="EMBL/GenBank/DDBJ databases">
        <authorList>
            <person name="Zhirakovskaya E."/>
        </authorList>
    </citation>
    <scope>NUCLEOTIDE SEQUENCE</scope>
</reference>
<dbReference type="GO" id="GO:0016887">
    <property type="term" value="F:ATP hydrolysis activity"/>
    <property type="evidence" value="ECO:0007669"/>
    <property type="project" value="TreeGrafter"/>
</dbReference>
<dbReference type="GO" id="GO:0005829">
    <property type="term" value="C:cytosol"/>
    <property type="evidence" value="ECO:0007669"/>
    <property type="project" value="TreeGrafter"/>
</dbReference>
<proteinExistence type="predicted"/>
<evidence type="ECO:0000313" key="2">
    <source>
        <dbReference type="EMBL" id="VAW08694.1"/>
    </source>
</evidence>
<dbReference type="Gene3D" id="3.40.50.2300">
    <property type="match status" value="1"/>
</dbReference>
<dbReference type="SUPFAM" id="SSF52540">
    <property type="entry name" value="P-loop containing nucleoside triphosphate hydrolases"/>
    <property type="match status" value="1"/>
</dbReference>
<name>A0A3B0TJ74_9ZZZZ</name>
<accession>A0A3B0TJ74</accession>
<dbReference type="GO" id="GO:0005524">
    <property type="term" value="F:ATP binding"/>
    <property type="evidence" value="ECO:0007669"/>
    <property type="project" value="TreeGrafter"/>
</dbReference>
<dbReference type="Gene3D" id="3.40.50.300">
    <property type="entry name" value="P-loop containing nucleotide triphosphate hydrolases"/>
    <property type="match status" value="1"/>
</dbReference>
<dbReference type="SUPFAM" id="SSF52172">
    <property type="entry name" value="CheY-like"/>
    <property type="match status" value="1"/>
</dbReference>
<dbReference type="InterPro" id="IPR025669">
    <property type="entry name" value="AAA_dom"/>
</dbReference>
<dbReference type="EMBL" id="UOEI01000628">
    <property type="protein sequence ID" value="VAW08694.1"/>
    <property type="molecule type" value="Genomic_DNA"/>
</dbReference>
<dbReference type="InterPro" id="IPR011006">
    <property type="entry name" value="CheY-like_superfamily"/>
</dbReference>
<protein>
    <recommendedName>
        <fullName evidence="1">AAA domain-containing protein</fullName>
    </recommendedName>
</protein>
<organism evidence="2">
    <name type="scientific">hydrothermal vent metagenome</name>
    <dbReference type="NCBI Taxonomy" id="652676"/>
    <lineage>
        <taxon>unclassified sequences</taxon>
        <taxon>metagenomes</taxon>
        <taxon>ecological metagenomes</taxon>
    </lineage>
</organism>
<dbReference type="InterPro" id="IPR027417">
    <property type="entry name" value="P-loop_NTPase"/>
</dbReference>
<dbReference type="Pfam" id="PF13614">
    <property type="entry name" value="AAA_31"/>
    <property type="match status" value="1"/>
</dbReference>
<dbReference type="InterPro" id="IPR050625">
    <property type="entry name" value="ParA/MinD_ATPase"/>
</dbReference>
<dbReference type="PANTHER" id="PTHR43384">
    <property type="entry name" value="SEPTUM SITE-DETERMINING PROTEIN MIND HOMOLOG, CHLOROPLASTIC-RELATED"/>
    <property type="match status" value="1"/>
</dbReference>
<dbReference type="GO" id="GO:0009898">
    <property type="term" value="C:cytoplasmic side of plasma membrane"/>
    <property type="evidence" value="ECO:0007669"/>
    <property type="project" value="TreeGrafter"/>
</dbReference>
<dbReference type="AlphaFoldDB" id="A0A3B0TJ74"/>
<feature type="domain" description="AAA" evidence="1">
    <location>
        <begin position="142"/>
        <end position="307"/>
    </location>
</feature>
<sequence>MALGTDMVSTRVILVVDTDTGAMENAEALLDGHKVHRVRNVSDAQRKLVEEGIELAIIGPGFAHEAGVNEVSLLLDIQPQLPIVLVAEGLTTDVLRAAIRVGFKDVVDAPLNAAKIEGMLTHIEKMQSLARGDAQTRVKIGKVVTIMSPKGGAGKTMTTVNVGLALAFMTEAPERVVIMDADLQFGDVCISLQVEPQHTIVDAARDIDKLDEQLLESLLATHTSGMRVLSSPLEPSLADEVSTQVVVKTLGMLKRMFDYVIIDTAPFLDEPVLSILERSDTVLLVVDMDLPAVKNAKLALDTLKLIKFPFEKIKLILNRVNSKARLDINELERSLGLEVQAAVSSDKLVPRAVNEGEPVVSLYPRSRVAKDLRAVAALVLDGDALDEPVAEKRGWFK</sequence>
<dbReference type="GO" id="GO:0051782">
    <property type="term" value="P:negative regulation of cell division"/>
    <property type="evidence" value="ECO:0007669"/>
    <property type="project" value="TreeGrafter"/>
</dbReference>
<gene>
    <name evidence="2" type="ORF">MNBD_ACTINO01-1122</name>
</gene>